<reference evidence="2 3" key="1">
    <citation type="submission" date="2019-04" db="EMBL/GenBank/DDBJ databases">
        <title>Crypto-aerobic microbial life in anoxic (sulfidic) marine sediments.</title>
        <authorList>
            <person name="Bhattacharya S."/>
            <person name="Roy C."/>
            <person name="Mondal N."/>
            <person name="Sarkar J."/>
            <person name="Mandal S."/>
            <person name="Rameez M.J."/>
            <person name="Ghosh W."/>
        </authorList>
    </citation>
    <scope>NUCLEOTIDE SEQUENCE [LARGE SCALE GENOMIC DNA]</scope>
    <source>
        <strain evidence="2 3">SBBC</strain>
    </source>
</reference>
<dbReference type="RefSeq" id="WP_136791945.1">
    <property type="nucleotide sequence ID" value="NZ_SWAU01000049.1"/>
</dbReference>
<dbReference type="EMBL" id="SWAU01000049">
    <property type="protein sequence ID" value="TKA97214.1"/>
    <property type="molecule type" value="Genomic_DNA"/>
</dbReference>
<evidence type="ECO:0008006" key="4">
    <source>
        <dbReference type="Google" id="ProtNLM"/>
    </source>
</evidence>
<keyword evidence="1" id="KW-0812">Transmembrane</keyword>
<name>A0A4U0Z3W2_9RHOB</name>
<sequence length="69" mass="7328">MAFGIAFAGILSGFSLAIWALLQGHSFPVVLLAYSVAGTIGALLFIVFALIRTEQRSPPLHDGAEQQAR</sequence>
<feature type="transmembrane region" description="Helical" evidence="1">
    <location>
        <begin position="27"/>
        <end position="51"/>
    </location>
</feature>
<comment type="caution">
    <text evidence="2">The sequence shown here is derived from an EMBL/GenBank/DDBJ whole genome shotgun (WGS) entry which is preliminary data.</text>
</comment>
<keyword evidence="1" id="KW-0472">Membrane</keyword>
<evidence type="ECO:0000313" key="2">
    <source>
        <dbReference type="EMBL" id="TKA97214.1"/>
    </source>
</evidence>
<organism evidence="2 3">
    <name type="scientific">Cereibacter changlensis</name>
    <dbReference type="NCBI Taxonomy" id="402884"/>
    <lineage>
        <taxon>Bacteria</taxon>
        <taxon>Pseudomonadati</taxon>
        <taxon>Pseudomonadota</taxon>
        <taxon>Alphaproteobacteria</taxon>
        <taxon>Rhodobacterales</taxon>
        <taxon>Paracoccaceae</taxon>
        <taxon>Cereibacter</taxon>
    </lineage>
</organism>
<keyword evidence="1" id="KW-1133">Transmembrane helix</keyword>
<proteinExistence type="predicted"/>
<gene>
    <name evidence="2" type="ORF">FAZ78_07210</name>
</gene>
<dbReference type="Proteomes" id="UP000306340">
    <property type="component" value="Unassembled WGS sequence"/>
</dbReference>
<protein>
    <recommendedName>
        <fullName evidence="4">Major facilitator superfamily (MFS) profile domain-containing protein</fullName>
    </recommendedName>
</protein>
<evidence type="ECO:0000313" key="3">
    <source>
        <dbReference type="Proteomes" id="UP000306340"/>
    </source>
</evidence>
<dbReference type="AlphaFoldDB" id="A0A4U0Z3W2"/>
<accession>A0A4U0Z3W2</accession>
<evidence type="ECO:0000256" key="1">
    <source>
        <dbReference type="SAM" id="Phobius"/>
    </source>
</evidence>